<feature type="transmembrane region" description="Helical" evidence="5">
    <location>
        <begin position="153"/>
        <end position="179"/>
    </location>
</feature>
<dbReference type="Pfam" id="PF01925">
    <property type="entry name" value="TauE"/>
    <property type="match status" value="1"/>
</dbReference>
<dbReference type="Proteomes" id="UP001597102">
    <property type="component" value="Unassembled WGS sequence"/>
</dbReference>
<evidence type="ECO:0000256" key="5">
    <source>
        <dbReference type="RuleBase" id="RU363041"/>
    </source>
</evidence>
<dbReference type="PANTHER" id="PTHR43701:SF2">
    <property type="entry name" value="MEMBRANE TRANSPORTER PROTEIN YJNA-RELATED"/>
    <property type="match status" value="1"/>
</dbReference>
<evidence type="ECO:0000256" key="2">
    <source>
        <dbReference type="ARBA" id="ARBA00022692"/>
    </source>
</evidence>
<keyword evidence="3 5" id="KW-1133">Transmembrane helix</keyword>
<comment type="similarity">
    <text evidence="5">Belongs to the 4-toluene sulfonate uptake permease (TSUP) (TC 2.A.102) family.</text>
</comment>
<dbReference type="InterPro" id="IPR002781">
    <property type="entry name" value="TM_pro_TauE-like"/>
</dbReference>
<organism evidence="6 7">
    <name type="scientific">Methyloligella solikamskensis</name>
    <dbReference type="NCBI Taxonomy" id="1177756"/>
    <lineage>
        <taxon>Bacteria</taxon>
        <taxon>Pseudomonadati</taxon>
        <taxon>Pseudomonadota</taxon>
        <taxon>Alphaproteobacteria</taxon>
        <taxon>Hyphomicrobiales</taxon>
        <taxon>Hyphomicrobiaceae</taxon>
        <taxon>Methyloligella</taxon>
    </lineage>
</organism>
<reference evidence="7" key="1">
    <citation type="journal article" date="2019" name="Int. J. Syst. Evol. Microbiol.">
        <title>The Global Catalogue of Microorganisms (GCM) 10K type strain sequencing project: providing services to taxonomists for standard genome sequencing and annotation.</title>
        <authorList>
            <consortium name="The Broad Institute Genomics Platform"/>
            <consortium name="The Broad Institute Genome Sequencing Center for Infectious Disease"/>
            <person name="Wu L."/>
            <person name="Ma J."/>
        </authorList>
    </citation>
    <scope>NUCLEOTIDE SEQUENCE [LARGE SCALE GENOMIC DNA]</scope>
    <source>
        <strain evidence="7">CCUG 61697</strain>
    </source>
</reference>
<keyword evidence="4 5" id="KW-0472">Membrane</keyword>
<feature type="transmembrane region" description="Helical" evidence="5">
    <location>
        <begin position="6"/>
        <end position="26"/>
    </location>
</feature>
<feature type="transmembrane region" description="Helical" evidence="5">
    <location>
        <begin position="112"/>
        <end position="133"/>
    </location>
</feature>
<protein>
    <recommendedName>
        <fullName evidence="5">Probable membrane transporter protein</fullName>
    </recommendedName>
</protein>
<name>A0ABW3JCR1_9HYPH</name>
<keyword evidence="7" id="KW-1185">Reference proteome</keyword>
<dbReference type="PANTHER" id="PTHR43701">
    <property type="entry name" value="MEMBRANE TRANSPORTER PROTEIN MJ0441-RELATED"/>
    <property type="match status" value="1"/>
</dbReference>
<feature type="transmembrane region" description="Helical" evidence="5">
    <location>
        <begin position="217"/>
        <end position="238"/>
    </location>
</feature>
<sequence>MSDMSWVVDFLPLVGAGCVVGFLIGLTGVGGGALMTPLLISTFGVSPQIAVGTDLLYAAITKSTAGWRHHILGHVDWPIVLRLAAGSVPASLLILALMAFTPFNTEALAESIRGALVFVLPASALAILVYPRFIKGPLSGEDFDVPVRTVPTVIFGVILGALVTLTSVGAGAIGVAVLSTLYPLLRARRVVGTDIAHAVPLTLVGGLGHMGLGHVDLVLMVALLVGSIPGMLLGTRLVGLAPEWLLRPVLAIALCYAAYSLFTHAH</sequence>
<keyword evidence="2 5" id="KW-0812">Transmembrane</keyword>
<proteinExistence type="inferred from homology"/>
<feature type="transmembrane region" description="Helical" evidence="5">
    <location>
        <begin position="38"/>
        <end position="59"/>
    </location>
</feature>
<comment type="caution">
    <text evidence="6">The sequence shown here is derived from an EMBL/GenBank/DDBJ whole genome shotgun (WGS) entry which is preliminary data.</text>
</comment>
<dbReference type="RefSeq" id="WP_379091166.1">
    <property type="nucleotide sequence ID" value="NZ_JBHTJO010000002.1"/>
</dbReference>
<feature type="transmembrane region" description="Helical" evidence="5">
    <location>
        <begin position="79"/>
        <end position="100"/>
    </location>
</feature>
<feature type="transmembrane region" description="Helical" evidence="5">
    <location>
        <begin position="244"/>
        <end position="262"/>
    </location>
</feature>
<evidence type="ECO:0000256" key="4">
    <source>
        <dbReference type="ARBA" id="ARBA00023136"/>
    </source>
</evidence>
<dbReference type="EMBL" id="JBHTJO010000002">
    <property type="protein sequence ID" value="MFD0988253.1"/>
    <property type="molecule type" value="Genomic_DNA"/>
</dbReference>
<evidence type="ECO:0000256" key="1">
    <source>
        <dbReference type="ARBA" id="ARBA00004141"/>
    </source>
</evidence>
<evidence type="ECO:0000313" key="6">
    <source>
        <dbReference type="EMBL" id="MFD0988253.1"/>
    </source>
</evidence>
<keyword evidence="5" id="KW-1003">Cell membrane</keyword>
<evidence type="ECO:0000256" key="3">
    <source>
        <dbReference type="ARBA" id="ARBA00022989"/>
    </source>
</evidence>
<evidence type="ECO:0000313" key="7">
    <source>
        <dbReference type="Proteomes" id="UP001597102"/>
    </source>
</evidence>
<accession>A0ABW3JCR1</accession>
<comment type="subcellular location">
    <subcellularLocation>
        <location evidence="5">Cell membrane</location>
        <topology evidence="5">Multi-pass membrane protein</topology>
    </subcellularLocation>
    <subcellularLocation>
        <location evidence="1">Membrane</location>
        <topology evidence="1">Multi-pass membrane protein</topology>
    </subcellularLocation>
</comment>
<gene>
    <name evidence="6" type="ORF">ACFQ2F_14215</name>
</gene>
<dbReference type="InterPro" id="IPR051598">
    <property type="entry name" value="TSUP/Inactive_protease-like"/>
</dbReference>